<name>A0AAE0GTH2_9CHLO</name>
<evidence type="ECO:0000313" key="2">
    <source>
        <dbReference type="EMBL" id="KAK3283826.1"/>
    </source>
</evidence>
<reference evidence="2 3" key="1">
    <citation type="journal article" date="2015" name="Genome Biol. Evol.">
        <title>Comparative Genomics of a Bacterivorous Green Alga Reveals Evolutionary Causalities and Consequences of Phago-Mixotrophic Mode of Nutrition.</title>
        <authorList>
            <person name="Burns J.A."/>
            <person name="Paasch A."/>
            <person name="Narechania A."/>
            <person name="Kim E."/>
        </authorList>
    </citation>
    <scope>NUCLEOTIDE SEQUENCE [LARGE SCALE GENOMIC DNA]</scope>
    <source>
        <strain evidence="2 3">PLY_AMNH</strain>
    </source>
</reference>
<accession>A0AAE0GTH2</accession>
<protein>
    <submittedName>
        <fullName evidence="2">Uncharacterized protein</fullName>
    </submittedName>
</protein>
<dbReference type="Gene3D" id="2.60.120.260">
    <property type="entry name" value="Galactose-binding domain-like"/>
    <property type="match status" value="1"/>
</dbReference>
<dbReference type="AlphaFoldDB" id="A0AAE0GTH2"/>
<organism evidence="2 3">
    <name type="scientific">Cymbomonas tetramitiformis</name>
    <dbReference type="NCBI Taxonomy" id="36881"/>
    <lineage>
        <taxon>Eukaryota</taxon>
        <taxon>Viridiplantae</taxon>
        <taxon>Chlorophyta</taxon>
        <taxon>Pyramimonadophyceae</taxon>
        <taxon>Pyramimonadales</taxon>
        <taxon>Pyramimonadaceae</taxon>
        <taxon>Cymbomonas</taxon>
    </lineage>
</organism>
<evidence type="ECO:0000256" key="1">
    <source>
        <dbReference type="SAM" id="MobiDB-lite"/>
    </source>
</evidence>
<feature type="compositionally biased region" description="Pro residues" evidence="1">
    <location>
        <begin position="252"/>
        <end position="269"/>
    </location>
</feature>
<feature type="region of interest" description="Disordered" evidence="1">
    <location>
        <begin position="251"/>
        <end position="270"/>
    </location>
</feature>
<proteinExistence type="predicted"/>
<dbReference type="Proteomes" id="UP001190700">
    <property type="component" value="Unassembled WGS sequence"/>
</dbReference>
<gene>
    <name evidence="2" type="ORF">CYMTET_8492</name>
</gene>
<comment type="caution">
    <text evidence="2">The sequence shown here is derived from an EMBL/GenBank/DDBJ whole genome shotgun (WGS) entry which is preliminary data.</text>
</comment>
<sequence length="311" mass="33025">MLASCNATVGHTTEQTCGGWGGTTVGTYWGMRIRSTGGMLDEFIGNKGFLLFLPLHLPSALYLITHYSLTHITFHHHLSPPSIPIPTTIMFPPSLLLPSPPATGLKNANSRDAVETNCVDGDASLLVDGDNATSAAPWDGCAASLASYWVRITVAAEQVVATTGVVNYGDTTHDVLEYELHVCAGASTLVTSAEFESDCSWVHTCSATVGQSNEQLCDGWVASNAGAFWALKITATGGGTPWIREINLYGFPTPPPPSPPPPPPVPPSLLPSTRRFPTLALSHYLSFPSSQLLPLQLSELHHTIASPLLNS</sequence>
<evidence type="ECO:0000313" key="3">
    <source>
        <dbReference type="Proteomes" id="UP001190700"/>
    </source>
</evidence>
<dbReference type="EMBL" id="LGRX02002639">
    <property type="protein sequence ID" value="KAK3283826.1"/>
    <property type="molecule type" value="Genomic_DNA"/>
</dbReference>
<keyword evidence="3" id="KW-1185">Reference proteome</keyword>